<name>A0AA39ZWC7_9PEZI</name>
<feature type="compositionally biased region" description="Polar residues" evidence="1">
    <location>
        <begin position="128"/>
        <end position="138"/>
    </location>
</feature>
<reference evidence="2" key="1">
    <citation type="submission" date="2023-06" db="EMBL/GenBank/DDBJ databases">
        <title>Genome-scale phylogeny and comparative genomics of the fungal order Sordariales.</title>
        <authorList>
            <consortium name="Lawrence Berkeley National Laboratory"/>
            <person name="Hensen N."/>
            <person name="Bonometti L."/>
            <person name="Westerberg I."/>
            <person name="Brannstrom I.O."/>
            <person name="Guillou S."/>
            <person name="Cros-Aarteil S."/>
            <person name="Calhoun S."/>
            <person name="Haridas S."/>
            <person name="Kuo A."/>
            <person name="Mondo S."/>
            <person name="Pangilinan J."/>
            <person name="Riley R."/>
            <person name="Labutti K."/>
            <person name="Andreopoulos B."/>
            <person name="Lipzen A."/>
            <person name="Chen C."/>
            <person name="Yanf M."/>
            <person name="Daum C."/>
            <person name="Ng V."/>
            <person name="Clum A."/>
            <person name="Steindorff A."/>
            <person name="Ohm R."/>
            <person name="Martin F."/>
            <person name="Silar P."/>
            <person name="Natvig D."/>
            <person name="Lalanne C."/>
            <person name="Gautier V."/>
            <person name="Ament-Velasquez S.L."/>
            <person name="Kruys A."/>
            <person name="Hutchinson M.I."/>
            <person name="Powell A.J."/>
            <person name="Barry K."/>
            <person name="Miller A.N."/>
            <person name="Grigoriev I.V."/>
            <person name="Debuchy R."/>
            <person name="Gladieux P."/>
            <person name="Thoren M.H."/>
            <person name="Johannesson H."/>
        </authorList>
    </citation>
    <scope>NUCLEOTIDE SEQUENCE</scope>
    <source>
        <strain evidence="2">SMH4607-1</strain>
    </source>
</reference>
<feature type="region of interest" description="Disordered" evidence="1">
    <location>
        <begin position="128"/>
        <end position="151"/>
    </location>
</feature>
<comment type="caution">
    <text evidence="2">The sequence shown here is derived from an EMBL/GenBank/DDBJ whole genome shotgun (WGS) entry which is preliminary data.</text>
</comment>
<gene>
    <name evidence="2" type="ORF">B0H67DRAFT_359518</name>
</gene>
<protein>
    <submittedName>
        <fullName evidence="2">Uncharacterized protein</fullName>
    </submittedName>
</protein>
<dbReference type="Proteomes" id="UP001172102">
    <property type="component" value="Unassembled WGS sequence"/>
</dbReference>
<evidence type="ECO:0000256" key="1">
    <source>
        <dbReference type="SAM" id="MobiDB-lite"/>
    </source>
</evidence>
<organism evidence="2 3">
    <name type="scientific">Lasiosphaeris hirsuta</name>
    <dbReference type="NCBI Taxonomy" id="260670"/>
    <lineage>
        <taxon>Eukaryota</taxon>
        <taxon>Fungi</taxon>
        <taxon>Dikarya</taxon>
        <taxon>Ascomycota</taxon>
        <taxon>Pezizomycotina</taxon>
        <taxon>Sordariomycetes</taxon>
        <taxon>Sordariomycetidae</taxon>
        <taxon>Sordariales</taxon>
        <taxon>Lasiosphaeriaceae</taxon>
        <taxon>Lasiosphaeris</taxon>
    </lineage>
</organism>
<proteinExistence type="predicted"/>
<evidence type="ECO:0000313" key="3">
    <source>
        <dbReference type="Proteomes" id="UP001172102"/>
    </source>
</evidence>
<keyword evidence="3" id="KW-1185">Reference proteome</keyword>
<dbReference type="EMBL" id="JAUKUA010000007">
    <property type="protein sequence ID" value="KAK0704757.1"/>
    <property type="molecule type" value="Genomic_DNA"/>
</dbReference>
<dbReference type="AlphaFoldDB" id="A0AA39ZWC7"/>
<sequence length="190" mass="21136">MLLAACSSLVLRTLHYVGRPVKPKASRFPHVCISCISVHTIPDLIYDRMIPSMARHGTHGVWLPPRANVLMRGAERTGRKHQYAPFNFDCQKCHPSRPATFDPRNLAALAALASTGQGAVFRANNACQSLPANPRSPNHQPPIIPKRAPHRPPLRSMVLGITISRQQSWLHLSECFDLPFEFSPPRDDVA</sequence>
<accession>A0AA39ZWC7</accession>
<evidence type="ECO:0000313" key="2">
    <source>
        <dbReference type="EMBL" id="KAK0704757.1"/>
    </source>
</evidence>